<dbReference type="RefSeq" id="WP_039187860.1">
    <property type="nucleotide sequence ID" value="NZ_CAUFSP010000014.1"/>
</dbReference>
<dbReference type="Pfam" id="PF04655">
    <property type="entry name" value="APH_6_hur"/>
    <property type="match status" value="1"/>
</dbReference>
<dbReference type="GO" id="GO:0016301">
    <property type="term" value="F:kinase activity"/>
    <property type="evidence" value="ECO:0007669"/>
    <property type="project" value="UniProtKB-KW"/>
</dbReference>
<dbReference type="GO" id="GO:0016773">
    <property type="term" value="F:phosphotransferase activity, alcohol group as acceptor"/>
    <property type="evidence" value="ECO:0007669"/>
    <property type="project" value="InterPro"/>
</dbReference>
<accession>A0A2A2MA22</accession>
<gene>
    <name evidence="1" type="ORF">CJD50_16370</name>
</gene>
<dbReference type="EMBL" id="NQMS01000007">
    <property type="protein sequence ID" value="PAV95488.1"/>
    <property type="molecule type" value="Genomic_DNA"/>
</dbReference>
<evidence type="ECO:0000313" key="1">
    <source>
        <dbReference type="EMBL" id="PAV95488.1"/>
    </source>
</evidence>
<dbReference type="Proteomes" id="UP000218796">
    <property type="component" value="Unassembled WGS sequence"/>
</dbReference>
<dbReference type="InterPro" id="IPR011009">
    <property type="entry name" value="Kinase-like_dom_sf"/>
</dbReference>
<keyword evidence="1" id="KW-0808">Transferase</keyword>
<protein>
    <submittedName>
        <fullName evidence="1">3'-kinase</fullName>
    </submittedName>
</protein>
<sequence>MFTHWLTLWNLQVDGELIKTHNAQLLPVLCDGAPLMLKLAGVEEERRGAELMQWWNGDGAAQVVARQDDALLMERACGTQNLMSMVKDGQDDEASEIICRVISRLHRARTYQAPPLETLSQRFGALRNAVLQSHDPLLSLCGVMAEQLLSDPLEEVVLHGDIHHGNILNFEARGWLAIDPKGLYGERGYDYANLFCNPELSIATKRPRFLRRLEVVTQTAKIEKQRLLMWIMAHAGLSAAWFLEDDDLDLFAGRMAIAKLAADEMGC</sequence>
<evidence type="ECO:0000313" key="2">
    <source>
        <dbReference type="Proteomes" id="UP000218796"/>
    </source>
</evidence>
<comment type="caution">
    <text evidence="1">The sequence shown here is derived from an EMBL/GenBank/DDBJ whole genome shotgun (WGS) entry which is preliminary data.</text>
</comment>
<dbReference type="OrthoDB" id="3638028at2"/>
<dbReference type="SUPFAM" id="SSF56112">
    <property type="entry name" value="Protein kinase-like (PK-like)"/>
    <property type="match status" value="1"/>
</dbReference>
<proteinExistence type="predicted"/>
<dbReference type="AlphaFoldDB" id="A0A2A2MA22"/>
<dbReference type="Gene3D" id="3.90.1200.10">
    <property type="match status" value="1"/>
</dbReference>
<organism evidence="1 2">
    <name type="scientific">Hafnia paralvei</name>
    <dbReference type="NCBI Taxonomy" id="546367"/>
    <lineage>
        <taxon>Bacteria</taxon>
        <taxon>Pseudomonadati</taxon>
        <taxon>Pseudomonadota</taxon>
        <taxon>Gammaproteobacteria</taxon>
        <taxon>Enterobacterales</taxon>
        <taxon>Hafniaceae</taxon>
        <taxon>Hafnia</taxon>
    </lineage>
</organism>
<reference evidence="1 2" key="1">
    <citation type="submission" date="2017-08" db="EMBL/GenBank/DDBJ databases">
        <title>Draft Genome Sequence of Hafnia alvei CITHA-6 Isolated from Raw Bovine Milk.</title>
        <authorList>
            <person name="Culligan E.P."/>
            <person name="Mcsweeney A."/>
            <person name="O'Doherty C."/>
            <person name="Gleeson E."/>
            <person name="O'Riordan D."/>
            <person name="Sleator R.D."/>
        </authorList>
    </citation>
    <scope>NUCLEOTIDE SEQUENCE [LARGE SCALE GENOMIC DNA]</scope>
    <source>
        <strain evidence="1 2">CITHA-6</strain>
    </source>
</reference>
<name>A0A2A2MA22_9GAMM</name>
<dbReference type="GO" id="GO:0019748">
    <property type="term" value="P:secondary metabolic process"/>
    <property type="evidence" value="ECO:0007669"/>
    <property type="project" value="InterPro"/>
</dbReference>
<keyword evidence="1" id="KW-0418">Kinase</keyword>
<dbReference type="InterPro" id="IPR006748">
    <property type="entry name" value="NH2Glyco/OHUrea_AB-resist_kin"/>
</dbReference>
<keyword evidence="2" id="KW-1185">Reference proteome</keyword>